<sequence length="478" mass="52662">MDSKILIFLGFLICASCCFSAVSANFVFRIQRDVPGGEQAHLQGRILGDSNIRMEPLSRNHDLKYRRLYAKVWIGTPSRLYNMRIEMASEFSWLYCADCEDCPEKNKFGIPLTPYDPSASMSSSLVNCADQFCTSIYNLTNCRPSLVCYYRIDYGKKYSIDGYFVKDRVTLERYSGIETLYDNLIFGCVARWHIQKTISKPKPKSKSDSDSGSGSDPDELDGVLGFGKGKSSIINQLAADGMVKKMFSHCINKEGAGILAIGEVVQPIVNTTQMVANRTHYSVIVTQLTVGSQSLNLTGNGTVSARPREGIIGSSQPLNLTGNASVSARPGEAIIDSGTALVYLPDYLYSQVILAVHTMVGDHDTMNRNPCIMLHENKPISAFPDITFYFGDKLTLTVPPRDYLSKSGLNWCVLWQNGGTETNPSAFILGEMALANKLVLYDLEKQVIGWTEQDCNLGVQVKDIPSGIADQVSPTTFG</sequence>
<dbReference type="Pfam" id="PF14541">
    <property type="entry name" value="TAXi_C"/>
    <property type="match status" value="1"/>
</dbReference>
<feature type="chain" id="PRO_5042926128" evidence="3">
    <location>
        <begin position="25"/>
        <end position="478"/>
    </location>
</feature>
<keyword evidence="5" id="KW-0326">Glycosidase</keyword>
<dbReference type="PANTHER" id="PTHR13683:SF768">
    <property type="entry name" value="EUKARYOTIC ASPARTYL PROTEASE FAMILY PROTEIN"/>
    <property type="match status" value="1"/>
</dbReference>
<dbReference type="InterPro" id="IPR033121">
    <property type="entry name" value="PEPTIDASE_A1"/>
</dbReference>
<accession>A0AAN8UFD2</accession>
<comment type="caution">
    <text evidence="5">The sequence shown here is derived from an EMBL/GenBank/DDBJ whole genome shotgun (WGS) entry which is preliminary data.</text>
</comment>
<evidence type="ECO:0000256" key="1">
    <source>
        <dbReference type="ARBA" id="ARBA00007447"/>
    </source>
</evidence>
<gene>
    <name evidence="5" type="ORF">RJ641_023842</name>
</gene>
<dbReference type="SUPFAM" id="SSF50630">
    <property type="entry name" value="Acid proteases"/>
    <property type="match status" value="1"/>
</dbReference>
<keyword evidence="5" id="KW-0624">Polysaccharide degradation</keyword>
<keyword evidence="2 5" id="KW-0378">Hydrolase</keyword>
<keyword evidence="5" id="KW-0119">Carbohydrate metabolism</keyword>
<keyword evidence="6" id="KW-1185">Reference proteome</keyword>
<dbReference type="InterPro" id="IPR021109">
    <property type="entry name" value="Peptidase_aspartic_dom_sf"/>
</dbReference>
<evidence type="ECO:0000313" key="5">
    <source>
        <dbReference type="EMBL" id="KAK6911749.1"/>
    </source>
</evidence>
<dbReference type="Pfam" id="PF14543">
    <property type="entry name" value="TAXi_N"/>
    <property type="match status" value="1"/>
</dbReference>
<name>A0AAN8UFD2_9MAGN</name>
<dbReference type="GO" id="GO:0016798">
    <property type="term" value="F:hydrolase activity, acting on glycosyl bonds"/>
    <property type="evidence" value="ECO:0007669"/>
    <property type="project" value="UniProtKB-KW"/>
</dbReference>
<dbReference type="GO" id="GO:0004190">
    <property type="term" value="F:aspartic-type endopeptidase activity"/>
    <property type="evidence" value="ECO:0007669"/>
    <property type="project" value="UniProtKB-KW"/>
</dbReference>
<dbReference type="GO" id="GO:0006508">
    <property type="term" value="P:proteolysis"/>
    <property type="evidence" value="ECO:0007669"/>
    <property type="project" value="UniProtKB-KW"/>
</dbReference>
<dbReference type="EMBL" id="JBAMMX010000028">
    <property type="protein sequence ID" value="KAK6911749.1"/>
    <property type="molecule type" value="Genomic_DNA"/>
</dbReference>
<evidence type="ECO:0000256" key="2">
    <source>
        <dbReference type="RuleBase" id="RU000454"/>
    </source>
</evidence>
<evidence type="ECO:0000313" key="6">
    <source>
        <dbReference type="Proteomes" id="UP001370490"/>
    </source>
</evidence>
<proteinExistence type="inferred from homology"/>
<dbReference type="Proteomes" id="UP001370490">
    <property type="component" value="Unassembled WGS sequence"/>
</dbReference>
<dbReference type="InterPro" id="IPR032861">
    <property type="entry name" value="TAXi_N"/>
</dbReference>
<dbReference type="PROSITE" id="PS00141">
    <property type="entry name" value="ASP_PROTEASE"/>
    <property type="match status" value="1"/>
</dbReference>
<protein>
    <submittedName>
        <fullName evidence="5">Xylanase inhibitor, N-terminal</fullName>
    </submittedName>
</protein>
<dbReference type="PROSITE" id="PS51767">
    <property type="entry name" value="PEPTIDASE_A1"/>
    <property type="match status" value="1"/>
</dbReference>
<organism evidence="5 6">
    <name type="scientific">Dillenia turbinata</name>
    <dbReference type="NCBI Taxonomy" id="194707"/>
    <lineage>
        <taxon>Eukaryota</taxon>
        <taxon>Viridiplantae</taxon>
        <taxon>Streptophyta</taxon>
        <taxon>Embryophyta</taxon>
        <taxon>Tracheophyta</taxon>
        <taxon>Spermatophyta</taxon>
        <taxon>Magnoliopsida</taxon>
        <taxon>eudicotyledons</taxon>
        <taxon>Gunneridae</taxon>
        <taxon>Pentapetalae</taxon>
        <taxon>Dilleniales</taxon>
        <taxon>Dilleniaceae</taxon>
        <taxon>Dillenia</taxon>
    </lineage>
</organism>
<feature type="signal peptide" evidence="3">
    <location>
        <begin position="1"/>
        <end position="24"/>
    </location>
</feature>
<dbReference type="InterPro" id="IPR001969">
    <property type="entry name" value="Aspartic_peptidase_AS"/>
</dbReference>
<keyword evidence="5" id="KW-0858">Xylan degradation</keyword>
<dbReference type="Gene3D" id="2.40.70.10">
    <property type="entry name" value="Acid Proteases"/>
    <property type="match status" value="2"/>
</dbReference>
<keyword evidence="2" id="KW-0645">Protease</keyword>
<feature type="domain" description="Peptidase A1" evidence="4">
    <location>
        <begin position="68"/>
        <end position="451"/>
    </location>
</feature>
<dbReference type="AlphaFoldDB" id="A0AAN8UFD2"/>
<dbReference type="PANTHER" id="PTHR13683">
    <property type="entry name" value="ASPARTYL PROTEASES"/>
    <property type="match status" value="1"/>
</dbReference>
<evidence type="ECO:0000256" key="3">
    <source>
        <dbReference type="SAM" id="SignalP"/>
    </source>
</evidence>
<dbReference type="InterPro" id="IPR032799">
    <property type="entry name" value="TAXi_C"/>
</dbReference>
<dbReference type="InterPro" id="IPR001461">
    <property type="entry name" value="Aspartic_peptidase_A1"/>
</dbReference>
<dbReference type="PRINTS" id="PR00792">
    <property type="entry name" value="PEPSIN"/>
</dbReference>
<comment type="similarity">
    <text evidence="1 2">Belongs to the peptidase A1 family.</text>
</comment>
<evidence type="ECO:0000259" key="4">
    <source>
        <dbReference type="PROSITE" id="PS51767"/>
    </source>
</evidence>
<reference evidence="5 6" key="1">
    <citation type="submission" date="2023-12" db="EMBL/GenBank/DDBJ databases">
        <title>A high-quality genome assembly for Dillenia turbinata (Dilleniales).</title>
        <authorList>
            <person name="Chanderbali A."/>
        </authorList>
    </citation>
    <scope>NUCLEOTIDE SEQUENCE [LARGE SCALE GENOMIC DNA]</scope>
    <source>
        <strain evidence="5">LSX21</strain>
        <tissue evidence="5">Leaf</tissue>
    </source>
</reference>
<keyword evidence="2" id="KW-0064">Aspartyl protease</keyword>
<dbReference type="GO" id="GO:0045493">
    <property type="term" value="P:xylan catabolic process"/>
    <property type="evidence" value="ECO:0007669"/>
    <property type="project" value="UniProtKB-KW"/>
</dbReference>
<keyword evidence="3" id="KW-0732">Signal</keyword>